<dbReference type="EMBL" id="CP162551">
    <property type="protein sequence ID" value="XDI37906.1"/>
    <property type="molecule type" value="Genomic_DNA"/>
</dbReference>
<gene>
    <name evidence="3" type="ORF">AB3N04_06215</name>
</gene>
<organism evidence="3">
    <name type="scientific">Alkalihalophilus sp. As8PL</name>
    <dbReference type="NCBI Taxonomy" id="3237103"/>
    <lineage>
        <taxon>Bacteria</taxon>
        <taxon>Bacillati</taxon>
        <taxon>Bacillota</taxon>
        <taxon>Bacilli</taxon>
        <taxon>Bacillales</taxon>
        <taxon>Bacillaceae</taxon>
        <taxon>Alkalihalophilus</taxon>
    </lineage>
</organism>
<accession>A0AB39BX52</accession>
<sequence>MKTLDVSSLHNGIDEMKTKIEQLKHIETAVMGIVRLSDSLKGEGGKAIRRFYQECHLPFIQYLTGTLAQYEQLLMQMKSSLQALEPASNGRIQGSFLEQDVENGLQQVELVTTALTTQTNATMQKVQDIVYLKPLQDDEVRQYVQKAKQEKDQTIEQLHQFDYEQSHVLEPLELDIELMMSYINDITVMFQGSKNSISAFTLTQLSNQSTHILLTSKLTQKKNENLLFGSYSFPNNALPLYVDWHQVIQFNDWTNPSCKRLNNFRAESEEETKNPIAKSRDSFKEIGSMAWGGMKDRSEKKWDSFTDFGNYLSLGLVDGVWSGYQDRYNDMKDNPSMSSVLNWTSSGVTGMAEQSVNPNDAYSAEHWLNSIGLASLLGGGVLGNGLRNSPTTPPVQKVSSSRKEVKTNSINQTKTSESIQKVITQNGHTVDEFLQLLHPDRVLTSSERRIVDSVREQIGIPSKNTPMAKVIPQRDIYNYLYNPNYSGVRGFTAVKEHSVNIKTLKDNYEGARLDYNNTKFKTTRGVDGISESTGSPDRFYGVIEYKLMEPEGVSIPRNTPTPDSYPYTGRGFTGSRNLVLPEYYQSNRQFINGDILSVRDAKTGDVFLNFKYNEITQNWKGN</sequence>
<dbReference type="RefSeq" id="WP_368505233.1">
    <property type="nucleotide sequence ID" value="NZ_CP162551.1"/>
</dbReference>
<proteinExistence type="inferred from homology"/>
<dbReference type="PROSITE" id="PS51756">
    <property type="entry name" value="LXG"/>
    <property type="match status" value="1"/>
</dbReference>
<evidence type="ECO:0000313" key="3">
    <source>
        <dbReference type="EMBL" id="XDI37906.1"/>
    </source>
</evidence>
<dbReference type="AlphaFoldDB" id="A0AB39BX52"/>
<comment type="similarity">
    <text evidence="1">In the N-terminal section; belongs to the LXG family.</text>
</comment>
<evidence type="ECO:0000259" key="2">
    <source>
        <dbReference type="PROSITE" id="PS51756"/>
    </source>
</evidence>
<dbReference type="InterPro" id="IPR006829">
    <property type="entry name" value="LXG_dom"/>
</dbReference>
<evidence type="ECO:0000256" key="1">
    <source>
        <dbReference type="ARBA" id="ARBA00034117"/>
    </source>
</evidence>
<feature type="domain" description="LXG" evidence="2">
    <location>
        <begin position="1"/>
        <end position="231"/>
    </location>
</feature>
<reference evidence="3" key="1">
    <citation type="submission" date="2024-07" db="EMBL/GenBank/DDBJ databases">
        <title>Identification and characteristics of an arsenic-resistant bacterial isolate, which belongs to a novel species.</title>
        <authorList>
            <person name="Juszczyk A."/>
            <person name="Kowalczyk A."/>
            <person name="Was K."/>
            <person name="Kosowicz W."/>
            <person name="Budzyn A."/>
            <person name="Latowski D."/>
        </authorList>
    </citation>
    <scope>NUCLEOTIDE SEQUENCE</scope>
    <source>
        <strain evidence="3">As8PL</strain>
    </source>
</reference>
<protein>
    <submittedName>
        <fullName evidence="3">LXG domain-containing protein</fullName>
    </submittedName>
</protein>
<dbReference type="Pfam" id="PF04740">
    <property type="entry name" value="LXG"/>
    <property type="match status" value="1"/>
</dbReference>
<name>A0AB39BX52_9BACI</name>